<evidence type="ECO:0000313" key="1">
    <source>
        <dbReference type="EMBL" id="MDP9840674.1"/>
    </source>
</evidence>
<accession>A0ABT9Q1S2</accession>
<name>A0ABT9Q1S2_9HYPH</name>
<keyword evidence="2" id="KW-1185">Reference proteome</keyword>
<proteinExistence type="predicted"/>
<reference evidence="1 2" key="1">
    <citation type="submission" date="2023-07" db="EMBL/GenBank/DDBJ databases">
        <title>Sorghum-associated microbial communities from plants grown in Nebraska, USA.</title>
        <authorList>
            <person name="Schachtman D."/>
        </authorList>
    </citation>
    <scope>NUCLEOTIDE SEQUENCE [LARGE SCALE GENOMIC DNA]</scope>
    <source>
        <strain evidence="1 2">DS1307</strain>
    </source>
</reference>
<gene>
    <name evidence="1" type="ORF">J2T09_005462</name>
</gene>
<dbReference type="EMBL" id="JAUSRF010000033">
    <property type="protein sequence ID" value="MDP9840674.1"/>
    <property type="molecule type" value="Genomic_DNA"/>
</dbReference>
<evidence type="ECO:0000313" key="2">
    <source>
        <dbReference type="Proteomes" id="UP001241472"/>
    </source>
</evidence>
<protein>
    <submittedName>
        <fullName evidence="1">Uncharacterized protein</fullName>
    </submittedName>
</protein>
<sequence length="140" mass="15201">MYPGREILEESIASSEAGNAFSFYRINPAASGSINAPGMKPIRAFAKLISRRAMPSLVMMMPARTKKGIASREKLLTPLKMRWAAVIAILSKVKIVGVMKAAVPSAIFSIWHNISGALLANWFSGRVDDEQVRAPATEAK</sequence>
<dbReference type="Proteomes" id="UP001241472">
    <property type="component" value="Unassembled WGS sequence"/>
</dbReference>
<organism evidence="1 2">
    <name type="scientific">Neorhizobium huautlense</name>
    <dbReference type="NCBI Taxonomy" id="67774"/>
    <lineage>
        <taxon>Bacteria</taxon>
        <taxon>Pseudomonadati</taxon>
        <taxon>Pseudomonadota</taxon>
        <taxon>Alphaproteobacteria</taxon>
        <taxon>Hyphomicrobiales</taxon>
        <taxon>Rhizobiaceae</taxon>
        <taxon>Rhizobium/Agrobacterium group</taxon>
        <taxon>Neorhizobium</taxon>
    </lineage>
</organism>
<comment type="caution">
    <text evidence="1">The sequence shown here is derived from an EMBL/GenBank/DDBJ whole genome shotgun (WGS) entry which is preliminary data.</text>
</comment>